<evidence type="ECO:0000256" key="5">
    <source>
        <dbReference type="SAM" id="MobiDB-lite"/>
    </source>
</evidence>
<feature type="compositionally biased region" description="Pro residues" evidence="5">
    <location>
        <begin position="402"/>
        <end position="417"/>
    </location>
</feature>
<feature type="region of interest" description="Disordered" evidence="5">
    <location>
        <begin position="396"/>
        <end position="450"/>
    </location>
</feature>
<dbReference type="InterPro" id="IPR018808">
    <property type="entry name" value="Muniscin_C"/>
</dbReference>
<dbReference type="PANTHER" id="PTHR23065">
    <property type="entry name" value="PROLINE-SERINE-THREONINE PHOSPHATASE INTERACTING PROTEIN 1"/>
    <property type="match status" value="1"/>
</dbReference>
<keyword evidence="2" id="KW-0254">Endocytosis</keyword>
<dbReference type="Pfam" id="PF10291">
    <property type="entry name" value="muHD"/>
    <property type="match status" value="1"/>
</dbReference>
<dbReference type="InterPro" id="IPR054713">
    <property type="entry name" value="GMIP/FCHO2-like_FCH"/>
</dbReference>
<feature type="region of interest" description="Disordered" evidence="5">
    <location>
        <begin position="1"/>
        <end position="31"/>
    </location>
</feature>
<keyword evidence="3" id="KW-0175">Coiled coil</keyword>
<accession>A0ABM0MKP3</accession>
<dbReference type="Gene3D" id="1.20.1270.60">
    <property type="entry name" value="Arfaptin homology (AH) domain/BAR domain"/>
    <property type="match status" value="1"/>
</dbReference>
<evidence type="ECO:0000313" key="7">
    <source>
        <dbReference type="Proteomes" id="UP000694865"/>
    </source>
</evidence>
<feature type="compositionally biased region" description="Basic residues" evidence="5">
    <location>
        <begin position="204"/>
        <end position="216"/>
    </location>
</feature>
<dbReference type="Proteomes" id="UP000694865">
    <property type="component" value="Unplaced"/>
</dbReference>
<keyword evidence="4" id="KW-0472">Membrane</keyword>
<protein>
    <submittedName>
        <fullName evidence="8">FCH domain only protein 2-like</fullName>
    </submittedName>
</protein>
<dbReference type="SUPFAM" id="SSF103657">
    <property type="entry name" value="BAR/IMD domain-like"/>
    <property type="match status" value="1"/>
</dbReference>
<evidence type="ECO:0000256" key="1">
    <source>
        <dbReference type="ARBA" id="ARBA00004283"/>
    </source>
</evidence>
<comment type="subcellular location">
    <subcellularLocation>
        <location evidence="1">Membrane</location>
        <location evidence="1">Clathrin-coated pit</location>
        <topology evidence="1">Peripheral membrane protein</topology>
        <orientation evidence="1">Cytoplasmic side</orientation>
    </subcellularLocation>
</comment>
<keyword evidence="7" id="KW-1185">Reference proteome</keyword>
<feature type="compositionally biased region" description="Polar residues" evidence="5">
    <location>
        <begin position="433"/>
        <end position="445"/>
    </location>
</feature>
<sequence>MSWDNNVSWDDDGSGDDDVSGDGDVSWDNDVSWDDDESEYRFPMTICFHKKCDNVLFIARENLFLARTTLATTTMIEELAMVCPGDDGYVDDYKAYIEKYGTTRIDFEKKMTESCKQFQQIEEAHLKHMKSVLSQYNTTHEEKHKLIGQVHHDFRELCDSFTIAKLILMFSEAKGTGPDRPGTISFEECDVSNIPTPEPVPREKLKKKLRKTKKKKNDKDSESSGVPDGDTSIPVSPISPGATSPISNNTTVRTPVVDEEGYTIRPQENKRDSFYSSSDDDSDQEERRKIHVEIKPAIVSEGQKSTVGNSVDELKAAIGGLTLSPQPMMERPNHEKVTEVEAVVFYPHQSHLVLLIPVALLHQDLLPVLIYGVIDNVNESPPALPAKQSKQIINSNCTEKPTLPPPSNSIVAPPRPPSRNKKMAPRASPIPDSANSSPLTLPRQDSSSSISSMTFTTSAAHIGSSRGPSPLTLGMSDTIPIAAAFTECVNAYFKGIDQTKCMVKITGDMMMSFPAGIIQVLTSNPSPAVLSFRIKNANKLEQILPNKQLVSLDESLTVDGSQVYVFNMSALASLLKRQSDSNITASYFNVDILKYQVKALPGVGSTPLQLCTYWKCEPTVTELRIDYRYNSSSMSKPMTLSAVQFIVPVDGGVTVMQSKPPATWSADSKRALWKLSDITPTTEGASSLRAKFDLSEGPSKPATVAVQFQSEGTTLSFIEIELVGTSYRLSLTKKRFSTGKYLSDS</sequence>
<dbReference type="InterPro" id="IPR027267">
    <property type="entry name" value="AH/BAR_dom_sf"/>
</dbReference>
<evidence type="ECO:0000259" key="6">
    <source>
        <dbReference type="PROSITE" id="PS51072"/>
    </source>
</evidence>
<feature type="compositionally biased region" description="Acidic residues" evidence="5">
    <location>
        <begin position="9"/>
        <end position="31"/>
    </location>
</feature>
<gene>
    <name evidence="8" type="primary">LOC100379068</name>
</gene>
<evidence type="ECO:0000256" key="3">
    <source>
        <dbReference type="ARBA" id="ARBA00023054"/>
    </source>
</evidence>
<reference evidence="8" key="1">
    <citation type="submission" date="2025-08" db="UniProtKB">
        <authorList>
            <consortium name="RefSeq"/>
        </authorList>
    </citation>
    <scope>IDENTIFICATION</scope>
    <source>
        <tissue evidence="8">Testes</tissue>
    </source>
</reference>
<dbReference type="PROSITE" id="PS51072">
    <property type="entry name" value="MHD"/>
    <property type="match status" value="1"/>
</dbReference>
<dbReference type="PANTHER" id="PTHR23065:SF15">
    <property type="entry name" value="AT02057P"/>
    <property type="match status" value="1"/>
</dbReference>
<name>A0ABM0MKP3_SACKO</name>
<feature type="region of interest" description="Disordered" evidence="5">
    <location>
        <begin position="175"/>
        <end position="288"/>
    </location>
</feature>
<evidence type="ECO:0000256" key="2">
    <source>
        <dbReference type="ARBA" id="ARBA00022583"/>
    </source>
</evidence>
<dbReference type="RefSeq" id="XP_006820584.1">
    <property type="nucleotide sequence ID" value="XM_006820521.1"/>
</dbReference>
<organism evidence="7 8">
    <name type="scientific">Saccoglossus kowalevskii</name>
    <name type="common">Acorn worm</name>
    <dbReference type="NCBI Taxonomy" id="10224"/>
    <lineage>
        <taxon>Eukaryota</taxon>
        <taxon>Metazoa</taxon>
        <taxon>Hemichordata</taxon>
        <taxon>Enteropneusta</taxon>
        <taxon>Harrimaniidae</taxon>
        <taxon>Saccoglossus</taxon>
    </lineage>
</organism>
<feature type="domain" description="MHD" evidence="6">
    <location>
        <begin position="478"/>
        <end position="745"/>
    </location>
</feature>
<dbReference type="Gene3D" id="2.60.40.1170">
    <property type="entry name" value="Mu homology domain, subdomain B"/>
    <property type="match status" value="2"/>
</dbReference>
<proteinExistence type="predicted"/>
<evidence type="ECO:0000256" key="4">
    <source>
        <dbReference type="ARBA" id="ARBA00023176"/>
    </source>
</evidence>
<dbReference type="Pfam" id="PF22699">
    <property type="entry name" value="GMIP-like_FCH"/>
    <property type="match status" value="1"/>
</dbReference>
<dbReference type="GeneID" id="100379068"/>
<dbReference type="InterPro" id="IPR028565">
    <property type="entry name" value="MHD"/>
</dbReference>
<feature type="compositionally biased region" description="Polar residues" evidence="5">
    <location>
        <begin position="241"/>
        <end position="253"/>
    </location>
</feature>
<keyword evidence="4" id="KW-0168">Coated pit</keyword>
<evidence type="ECO:0000313" key="8">
    <source>
        <dbReference type="RefSeq" id="XP_006820584.1"/>
    </source>
</evidence>